<dbReference type="SMART" id="SM00342">
    <property type="entry name" value="HTH_ARAC"/>
    <property type="match status" value="1"/>
</dbReference>
<keyword evidence="1" id="KW-0805">Transcription regulation</keyword>
<evidence type="ECO:0000256" key="2">
    <source>
        <dbReference type="ARBA" id="ARBA00023125"/>
    </source>
</evidence>
<dbReference type="Pfam" id="PF12833">
    <property type="entry name" value="HTH_18"/>
    <property type="match status" value="1"/>
</dbReference>
<keyword evidence="3" id="KW-0804">Transcription</keyword>
<dbReference type="InterPro" id="IPR046532">
    <property type="entry name" value="DUF6597"/>
</dbReference>
<dbReference type="Pfam" id="PF20240">
    <property type="entry name" value="DUF6597"/>
    <property type="match status" value="1"/>
</dbReference>
<keyword evidence="2" id="KW-0238">DNA-binding</keyword>
<evidence type="ECO:0000259" key="4">
    <source>
        <dbReference type="PROSITE" id="PS01124"/>
    </source>
</evidence>
<dbReference type="InterPro" id="IPR009057">
    <property type="entry name" value="Homeodomain-like_sf"/>
</dbReference>
<dbReference type="PANTHER" id="PTHR46796">
    <property type="entry name" value="HTH-TYPE TRANSCRIPTIONAL ACTIVATOR RHAS-RELATED"/>
    <property type="match status" value="1"/>
</dbReference>
<evidence type="ECO:0000313" key="5">
    <source>
        <dbReference type="EMBL" id="MCS5717673.1"/>
    </source>
</evidence>
<dbReference type="InterPro" id="IPR050204">
    <property type="entry name" value="AraC_XylS_family_regulators"/>
</dbReference>
<protein>
    <submittedName>
        <fullName evidence="5">Helix-turn-helix domain-containing protein</fullName>
    </submittedName>
</protein>
<keyword evidence="6" id="KW-1185">Reference proteome</keyword>
<organism evidence="5 6">
    <name type="scientific">Herbiconiux aconitum</name>
    <dbReference type="NCBI Taxonomy" id="2970913"/>
    <lineage>
        <taxon>Bacteria</taxon>
        <taxon>Bacillati</taxon>
        <taxon>Actinomycetota</taxon>
        <taxon>Actinomycetes</taxon>
        <taxon>Micrococcales</taxon>
        <taxon>Microbacteriaceae</taxon>
        <taxon>Herbiconiux</taxon>
    </lineage>
</organism>
<evidence type="ECO:0000256" key="1">
    <source>
        <dbReference type="ARBA" id="ARBA00023015"/>
    </source>
</evidence>
<dbReference type="Gene3D" id="1.10.10.60">
    <property type="entry name" value="Homeodomain-like"/>
    <property type="match status" value="1"/>
</dbReference>
<dbReference type="PANTHER" id="PTHR46796:SF15">
    <property type="entry name" value="BLL1074 PROTEIN"/>
    <property type="match status" value="1"/>
</dbReference>
<accession>A0ABT2GN66</accession>
<dbReference type="InterPro" id="IPR018060">
    <property type="entry name" value="HTH_AraC"/>
</dbReference>
<dbReference type="PROSITE" id="PS01124">
    <property type="entry name" value="HTH_ARAC_FAMILY_2"/>
    <property type="match status" value="1"/>
</dbReference>
<proteinExistence type="predicted"/>
<gene>
    <name evidence="5" type="ORF">N1027_05930</name>
</gene>
<sequence>MPSNLTRFEAEWVEPSDAVRDVVDTYWAVHWQLPLHEAVTQRIVDFPAITLSIESGDVPAPFVVTSVRPGAWSRVIRGSGSVFAIRLRPAGLRVLSNLDAAALLHEQELTHELDERSHRALHAIAAGSSVLDRAATADEIIRQMLQDRPITSAQILANSAVDALTASARVRSGRSIAAGIGTSERSLQRALRATIGIGPNEVARRMRLQEVIRRLSSPGADAAEIAGEMGYFDQAHLINEFRSVAGMTPGQYLRDVQRSLEELHLTPGATS</sequence>
<dbReference type="Proteomes" id="UP001165584">
    <property type="component" value="Unassembled WGS sequence"/>
</dbReference>
<name>A0ABT2GN66_9MICO</name>
<reference evidence="5" key="1">
    <citation type="submission" date="2022-08" db="EMBL/GenBank/DDBJ databases">
        <authorList>
            <person name="Deng Y."/>
            <person name="Han X.-F."/>
            <person name="Zhang Y.-Q."/>
        </authorList>
    </citation>
    <scope>NUCLEOTIDE SEQUENCE</scope>
    <source>
        <strain evidence="5">CPCC 205763</strain>
    </source>
</reference>
<feature type="domain" description="HTH araC/xylS-type" evidence="4">
    <location>
        <begin position="175"/>
        <end position="255"/>
    </location>
</feature>
<comment type="caution">
    <text evidence="5">The sequence shown here is derived from an EMBL/GenBank/DDBJ whole genome shotgun (WGS) entry which is preliminary data.</text>
</comment>
<dbReference type="EMBL" id="JANLCM010000001">
    <property type="protein sequence ID" value="MCS5717673.1"/>
    <property type="molecule type" value="Genomic_DNA"/>
</dbReference>
<evidence type="ECO:0000256" key="3">
    <source>
        <dbReference type="ARBA" id="ARBA00023163"/>
    </source>
</evidence>
<dbReference type="SUPFAM" id="SSF46689">
    <property type="entry name" value="Homeodomain-like"/>
    <property type="match status" value="1"/>
</dbReference>
<dbReference type="RefSeq" id="WP_259506117.1">
    <property type="nucleotide sequence ID" value="NZ_JANLCM010000001.1"/>
</dbReference>
<evidence type="ECO:0000313" key="6">
    <source>
        <dbReference type="Proteomes" id="UP001165584"/>
    </source>
</evidence>